<dbReference type="STRING" id="888268.A0A1E5WNS8"/>
<organism evidence="7 8">
    <name type="scientific">Dichanthelium oligosanthes</name>
    <dbReference type="NCBI Taxonomy" id="888268"/>
    <lineage>
        <taxon>Eukaryota</taxon>
        <taxon>Viridiplantae</taxon>
        <taxon>Streptophyta</taxon>
        <taxon>Embryophyta</taxon>
        <taxon>Tracheophyta</taxon>
        <taxon>Spermatophyta</taxon>
        <taxon>Magnoliopsida</taxon>
        <taxon>Liliopsida</taxon>
        <taxon>Poales</taxon>
        <taxon>Poaceae</taxon>
        <taxon>PACMAD clade</taxon>
        <taxon>Panicoideae</taxon>
        <taxon>Panicodae</taxon>
        <taxon>Paniceae</taxon>
        <taxon>Dichantheliinae</taxon>
        <taxon>Dichanthelium</taxon>
    </lineage>
</organism>
<dbReference type="PRINTS" id="PR00367">
    <property type="entry name" value="ETHRSPELEMNT"/>
</dbReference>
<evidence type="ECO:0000256" key="2">
    <source>
        <dbReference type="ARBA" id="ARBA00023015"/>
    </source>
</evidence>
<keyword evidence="8" id="KW-1185">Reference proteome</keyword>
<comment type="subcellular location">
    <subcellularLocation>
        <location evidence="1">Nucleus</location>
    </subcellularLocation>
</comment>
<dbReference type="EMBL" id="LWDX02000351">
    <property type="protein sequence ID" value="OEL38810.1"/>
    <property type="molecule type" value="Genomic_DNA"/>
</dbReference>
<sequence>MCGGAILSDLYSPVRRTVTASDLWAESGSSKSGKNWKRSSWEFEEDNDDFEADFEDFEDCSSEEEVDFGHEDKEFQMNSSNVEFNSHIAKVASRKRKTQYRGIRRRPWGKWAAEIRDPRKGVRVWLGTYNTAEEAARAYDMAARRIHGQKAKVNFPDTITAAAKRLRGRVPRLAKKIMSQENLKFSNASEHVISAGSSTDATVVKVELSESVSPLPMSSAWLDVFELNQLEGKETTVETDRETGVTTDMVFGNGEVGLADDFAYYETYPNFMQLPYLEGNSYENIDALFNGEAAQDGVNIGDLWSFDDVPMDCGVY</sequence>
<name>A0A1E5WNS8_9POAL</name>
<evidence type="ECO:0000259" key="6">
    <source>
        <dbReference type="PROSITE" id="PS51032"/>
    </source>
</evidence>
<evidence type="ECO:0000256" key="1">
    <source>
        <dbReference type="ARBA" id="ARBA00004123"/>
    </source>
</evidence>
<dbReference type="FunFam" id="3.30.730.10:FF:000001">
    <property type="entry name" value="Ethylene-responsive transcription factor 2"/>
    <property type="match status" value="1"/>
</dbReference>
<keyword evidence="3" id="KW-0238">DNA-binding</keyword>
<dbReference type="Gene3D" id="3.30.730.10">
    <property type="entry name" value="AP2/ERF domain"/>
    <property type="match status" value="1"/>
</dbReference>
<reference evidence="7 8" key="1">
    <citation type="submission" date="2016-09" db="EMBL/GenBank/DDBJ databases">
        <title>The draft genome of Dichanthelium oligosanthes: A C3 panicoid grass species.</title>
        <authorList>
            <person name="Studer A.J."/>
            <person name="Schnable J.C."/>
            <person name="Brutnell T.P."/>
        </authorList>
    </citation>
    <scope>NUCLEOTIDE SEQUENCE [LARGE SCALE GENOMIC DNA]</scope>
    <source>
        <strain evidence="8">cv. Kellogg 1175</strain>
        <tissue evidence="7">Leaf</tissue>
    </source>
</reference>
<keyword evidence="5" id="KW-0539">Nucleus</keyword>
<feature type="domain" description="AP2/ERF" evidence="6">
    <location>
        <begin position="99"/>
        <end position="156"/>
    </location>
</feature>
<protein>
    <submittedName>
        <fullName evidence="7">Ethylene-responsive transcription factor 1</fullName>
    </submittedName>
</protein>
<dbReference type="PANTHER" id="PTHR31190:SF376">
    <property type="entry name" value="EREB-LIKE PROTEIN"/>
    <property type="match status" value="1"/>
</dbReference>
<dbReference type="PROSITE" id="PS51032">
    <property type="entry name" value="AP2_ERF"/>
    <property type="match status" value="1"/>
</dbReference>
<dbReference type="InterPro" id="IPR001471">
    <property type="entry name" value="AP2/ERF_dom"/>
</dbReference>
<gene>
    <name evidence="7" type="ORF">BAE44_0000174</name>
</gene>
<evidence type="ECO:0000313" key="8">
    <source>
        <dbReference type="Proteomes" id="UP000095767"/>
    </source>
</evidence>
<dbReference type="GO" id="GO:0009873">
    <property type="term" value="P:ethylene-activated signaling pathway"/>
    <property type="evidence" value="ECO:0007669"/>
    <property type="project" value="InterPro"/>
</dbReference>
<dbReference type="PANTHER" id="PTHR31190">
    <property type="entry name" value="DNA-BINDING DOMAIN"/>
    <property type="match status" value="1"/>
</dbReference>
<dbReference type="InterPro" id="IPR016177">
    <property type="entry name" value="DNA-bd_dom_sf"/>
</dbReference>
<comment type="caution">
    <text evidence="7">The sequence shown here is derived from an EMBL/GenBank/DDBJ whole genome shotgun (WGS) entry which is preliminary data.</text>
</comment>
<dbReference type="GO" id="GO:0003677">
    <property type="term" value="F:DNA binding"/>
    <property type="evidence" value="ECO:0007669"/>
    <property type="project" value="UniProtKB-KW"/>
</dbReference>
<dbReference type="CDD" id="cd00018">
    <property type="entry name" value="AP2"/>
    <property type="match status" value="1"/>
</dbReference>
<dbReference type="GO" id="GO:0005634">
    <property type="term" value="C:nucleus"/>
    <property type="evidence" value="ECO:0007669"/>
    <property type="project" value="UniProtKB-SubCell"/>
</dbReference>
<dbReference type="InterPro" id="IPR036955">
    <property type="entry name" value="AP2/ERF_dom_sf"/>
</dbReference>
<keyword evidence="2" id="KW-0805">Transcription regulation</keyword>
<dbReference type="Proteomes" id="UP000095767">
    <property type="component" value="Unassembled WGS sequence"/>
</dbReference>
<dbReference type="Pfam" id="PF00847">
    <property type="entry name" value="AP2"/>
    <property type="match status" value="1"/>
</dbReference>
<proteinExistence type="predicted"/>
<evidence type="ECO:0000313" key="7">
    <source>
        <dbReference type="EMBL" id="OEL38810.1"/>
    </source>
</evidence>
<evidence type="ECO:0000256" key="5">
    <source>
        <dbReference type="ARBA" id="ARBA00023242"/>
    </source>
</evidence>
<dbReference type="GO" id="GO:0003700">
    <property type="term" value="F:DNA-binding transcription factor activity"/>
    <property type="evidence" value="ECO:0007669"/>
    <property type="project" value="InterPro"/>
</dbReference>
<dbReference type="AlphaFoldDB" id="A0A1E5WNS8"/>
<dbReference type="InterPro" id="IPR044808">
    <property type="entry name" value="ERF_plant"/>
</dbReference>
<accession>A0A1E5WNS8</accession>
<dbReference type="SMART" id="SM00380">
    <property type="entry name" value="AP2"/>
    <property type="match status" value="1"/>
</dbReference>
<dbReference type="SUPFAM" id="SSF54171">
    <property type="entry name" value="DNA-binding domain"/>
    <property type="match status" value="1"/>
</dbReference>
<keyword evidence="4" id="KW-0804">Transcription</keyword>
<evidence type="ECO:0000256" key="3">
    <source>
        <dbReference type="ARBA" id="ARBA00023125"/>
    </source>
</evidence>
<evidence type="ECO:0000256" key="4">
    <source>
        <dbReference type="ARBA" id="ARBA00023163"/>
    </source>
</evidence>
<dbReference type="OrthoDB" id="668733at2759"/>